<dbReference type="AlphaFoldDB" id="A0ABC8M7T4"/>
<gene>
    <name evidence="2" type="ORF">ERUC_LOCUS43646</name>
</gene>
<dbReference type="EMBL" id="CAKOAT010930710">
    <property type="protein sequence ID" value="CAH8391163.1"/>
    <property type="molecule type" value="Genomic_DNA"/>
</dbReference>
<reference evidence="2 3" key="1">
    <citation type="submission" date="2022-03" db="EMBL/GenBank/DDBJ databases">
        <authorList>
            <person name="Macdonald S."/>
            <person name="Ahmed S."/>
            <person name="Newling K."/>
        </authorList>
    </citation>
    <scope>NUCLEOTIDE SEQUENCE [LARGE SCALE GENOMIC DNA]</scope>
</reference>
<comment type="caution">
    <text evidence="2">The sequence shown here is derived from an EMBL/GenBank/DDBJ whole genome shotgun (WGS) entry which is preliminary data.</text>
</comment>
<organism evidence="2 3">
    <name type="scientific">Eruca vesicaria subsp. sativa</name>
    <name type="common">Garden rocket</name>
    <name type="synonym">Eruca sativa</name>
    <dbReference type="NCBI Taxonomy" id="29727"/>
    <lineage>
        <taxon>Eukaryota</taxon>
        <taxon>Viridiplantae</taxon>
        <taxon>Streptophyta</taxon>
        <taxon>Embryophyta</taxon>
        <taxon>Tracheophyta</taxon>
        <taxon>Spermatophyta</taxon>
        <taxon>Magnoliopsida</taxon>
        <taxon>eudicotyledons</taxon>
        <taxon>Gunneridae</taxon>
        <taxon>Pentapetalae</taxon>
        <taxon>rosids</taxon>
        <taxon>malvids</taxon>
        <taxon>Brassicales</taxon>
        <taxon>Brassicaceae</taxon>
        <taxon>Brassiceae</taxon>
        <taxon>Eruca</taxon>
    </lineage>
</organism>
<name>A0ABC8M7T4_ERUVS</name>
<accession>A0ABC8M7T4</accession>
<keyword evidence="3" id="KW-1185">Reference proteome</keyword>
<protein>
    <submittedName>
        <fullName evidence="2">Uncharacterized protein</fullName>
    </submittedName>
</protein>
<evidence type="ECO:0000313" key="2">
    <source>
        <dbReference type="EMBL" id="CAH8391163.1"/>
    </source>
</evidence>
<proteinExistence type="predicted"/>
<sequence length="102" mass="11440">MPLQNKSDHNPGAKKAAFGHHTSALRPLHLNKKETKLVRRSTTKQEGGTRSDALSLDLLLLHQMSLLALAQRNEESLNSIIPQEPRKDLYLVARPRVAQTQN</sequence>
<feature type="compositionally biased region" description="Basic and acidic residues" evidence="1">
    <location>
        <begin position="1"/>
        <end position="11"/>
    </location>
</feature>
<evidence type="ECO:0000256" key="1">
    <source>
        <dbReference type="SAM" id="MobiDB-lite"/>
    </source>
</evidence>
<dbReference type="Proteomes" id="UP001642260">
    <property type="component" value="Unassembled WGS sequence"/>
</dbReference>
<evidence type="ECO:0000313" key="3">
    <source>
        <dbReference type="Proteomes" id="UP001642260"/>
    </source>
</evidence>
<feature type="region of interest" description="Disordered" evidence="1">
    <location>
        <begin position="1"/>
        <end position="51"/>
    </location>
</feature>